<feature type="region of interest" description="Disordered" evidence="1">
    <location>
        <begin position="1"/>
        <end position="33"/>
    </location>
</feature>
<dbReference type="EMBL" id="CADCVO010000478">
    <property type="protein sequence ID" value="CAA9513956.1"/>
    <property type="molecule type" value="Genomic_DNA"/>
</dbReference>
<accession>A0A6J4T5H9</accession>
<sequence>WRAGRHPIRRRSIRSTGTWAARTTTSSSSAWAR</sequence>
<organism evidence="2">
    <name type="scientific">uncultured Solirubrobacteraceae bacterium</name>
    <dbReference type="NCBI Taxonomy" id="1162706"/>
    <lineage>
        <taxon>Bacteria</taxon>
        <taxon>Bacillati</taxon>
        <taxon>Actinomycetota</taxon>
        <taxon>Thermoleophilia</taxon>
        <taxon>Solirubrobacterales</taxon>
        <taxon>Solirubrobacteraceae</taxon>
        <taxon>environmental samples</taxon>
    </lineage>
</organism>
<evidence type="ECO:0000313" key="2">
    <source>
        <dbReference type="EMBL" id="CAA9513956.1"/>
    </source>
</evidence>
<gene>
    <name evidence="2" type="ORF">AVDCRST_MAG13-2958</name>
</gene>
<proteinExistence type="predicted"/>
<feature type="compositionally biased region" description="Low complexity" evidence="1">
    <location>
        <begin position="14"/>
        <end position="33"/>
    </location>
</feature>
<feature type="non-terminal residue" evidence="2">
    <location>
        <position position="33"/>
    </location>
</feature>
<reference evidence="2" key="1">
    <citation type="submission" date="2020-02" db="EMBL/GenBank/DDBJ databases">
        <authorList>
            <person name="Meier V. D."/>
        </authorList>
    </citation>
    <scope>NUCLEOTIDE SEQUENCE</scope>
    <source>
        <strain evidence="2">AVDCRST_MAG13</strain>
    </source>
</reference>
<evidence type="ECO:0000256" key="1">
    <source>
        <dbReference type="SAM" id="MobiDB-lite"/>
    </source>
</evidence>
<name>A0A6J4T5H9_9ACTN</name>
<feature type="compositionally biased region" description="Basic residues" evidence="1">
    <location>
        <begin position="1"/>
        <end position="13"/>
    </location>
</feature>
<dbReference type="AlphaFoldDB" id="A0A6J4T5H9"/>
<protein>
    <submittedName>
        <fullName evidence="2">Uncharacterized protein</fullName>
    </submittedName>
</protein>
<feature type="non-terminal residue" evidence="2">
    <location>
        <position position="1"/>
    </location>
</feature>